<dbReference type="PROSITE" id="PS00086">
    <property type="entry name" value="CYTOCHROME_P450"/>
    <property type="match status" value="1"/>
</dbReference>
<evidence type="ECO:0000256" key="5">
    <source>
        <dbReference type="ARBA" id="ARBA00023002"/>
    </source>
</evidence>
<dbReference type="SUPFAM" id="SSF48264">
    <property type="entry name" value="Cytochrome P450"/>
    <property type="match status" value="1"/>
</dbReference>
<comment type="similarity">
    <text evidence="2 9">Belongs to the cytochrome P450 family.</text>
</comment>
<dbReference type="InterPro" id="IPR002397">
    <property type="entry name" value="Cyt_P450_B"/>
</dbReference>
<organism evidence="10 11">
    <name type="scientific">Mesorhizobium huakuii</name>
    <dbReference type="NCBI Taxonomy" id="28104"/>
    <lineage>
        <taxon>Bacteria</taxon>
        <taxon>Pseudomonadati</taxon>
        <taxon>Pseudomonadota</taxon>
        <taxon>Alphaproteobacteria</taxon>
        <taxon>Hyphomicrobiales</taxon>
        <taxon>Phyllobacteriaceae</taxon>
        <taxon>Mesorhizobium</taxon>
    </lineage>
</organism>
<dbReference type="PRINTS" id="PR00359">
    <property type="entry name" value="BP450"/>
</dbReference>
<dbReference type="GO" id="GO:0020037">
    <property type="term" value="F:heme binding"/>
    <property type="evidence" value="ECO:0007669"/>
    <property type="project" value="InterPro"/>
</dbReference>
<dbReference type="Pfam" id="PF00067">
    <property type="entry name" value="p450"/>
    <property type="match status" value="1"/>
</dbReference>
<evidence type="ECO:0000256" key="1">
    <source>
        <dbReference type="ARBA" id="ARBA00001971"/>
    </source>
</evidence>
<keyword evidence="7 9" id="KW-0503">Monooxygenase</keyword>
<dbReference type="GO" id="GO:0004497">
    <property type="term" value="F:monooxygenase activity"/>
    <property type="evidence" value="ECO:0007669"/>
    <property type="project" value="UniProtKB-KW"/>
</dbReference>
<protein>
    <submittedName>
        <fullName evidence="10">Cytochrome P450</fullName>
    </submittedName>
</protein>
<accession>A0A7G6T513</accession>
<dbReference type="PRINTS" id="PR00385">
    <property type="entry name" value="P450"/>
</dbReference>
<evidence type="ECO:0000313" key="11">
    <source>
        <dbReference type="Proteomes" id="UP000515465"/>
    </source>
</evidence>
<dbReference type="EMBL" id="CP050298">
    <property type="protein sequence ID" value="QND61845.1"/>
    <property type="molecule type" value="Genomic_DNA"/>
</dbReference>
<evidence type="ECO:0000256" key="8">
    <source>
        <dbReference type="ARBA" id="ARBA00043906"/>
    </source>
</evidence>
<dbReference type="AlphaFoldDB" id="A0A7G6T513"/>
<keyword evidence="10" id="KW-0614">Plasmid</keyword>
<keyword evidence="5 9" id="KW-0560">Oxidoreductase</keyword>
<name>A0A7G6T513_9HYPH</name>
<dbReference type="RefSeq" id="WP_183454976.1">
    <property type="nucleotide sequence ID" value="NZ_CP050298.1"/>
</dbReference>
<gene>
    <name evidence="10" type="ORF">HB778_37310</name>
</gene>
<dbReference type="Gene3D" id="1.10.630.10">
    <property type="entry name" value="Cytochrome P450"/>
    <property type="match status" value="1"/>
</dbReference>
<dbReference type="PANTHER" id="PTHR46696:SF1">
    <property type="entry name" value="CYTOCHROME P450 YJIB-RELATED"/>
    <property type="match status" value="1"/>
</dbReference>
<dbReference type="InterPro" id="IPR036396">
    <property type="entry name" value="Cyt_P450_sf"/>
</dbReference>
<proteinExistence type="inferred from homology"/>
<keyword evidence="6 9" id="KW-0408">Iron</keyword>
<dbReference type="CDD" id="cd20625">
    <property type="entry name" value="CYP164-like"/>
    <property type="match status" value="1"/>
</dbReference>
<comment type="function">
    <text evidence="8">Cytochromes P450 are a group of heme-thiolate monooxygenases. They oxidize a variety of structurally unrelated compounds, including steroids, fatty acids, and xenobiotics.</text>
</comment>
<reference evidence="10" key="1">
    <citation type="journal article" date="2020" name="Mol. Plant Microbe Interact.">
        <title>Complete genome sequences of four natural Pseudomonas isolates that catabolize a wide range of aromatic compounds relevant to lignin valorization.</title>
        <authorList>
            <person name="Hatmaker E.A."/>
            <person name="Presle G."/>
            <person name="Cannon O."/>
            <person name="Guss A.M."/>
            <person name="Elkins J.G."/>
        </authorList>
    </citation>
    <scope>NUCLEOTIDE SEQUENCE</scope>
    <source>
        <strain evidence="10">583</strain>
        <plasmid evidence="10">p_3</plasmid>
    </source>
</reference>
<dbReference type="PANTHER" id="PTHR46696">
    <property type="entry name" value="P450, PUTATIVE (EUROFUNG)-RELATED"/>
    <property type="match status" value="1"/>
</dbReference>
<dbReference type="GO" id="GO:0005506">
    <property type="term" value="F:iron ion binding"/>
    <property type="evidence" value="ECO:0007669"/>
    <property type="project" value="InterPro"/>
</dbReference>
<geneLocation type="plasmid" evidence="10 11">
    <name>p_3</name>
</geneLocation>
<keyword evidence="4 9" id="KW-0479">Metal-binding</keyword>
<sequence>MPVALVTPLEDPFGLFEPAIFDDPYPIYHMLRHADPVHWCAPIQSWLLTRYDDANSVLSDRRFASAARRAVATNRMPLELRQRMTPIDDFISEWLMNMDPPKHLQRRVPLNKLFAKPAVDRIAGEIQRVADQLINRMLRAGGGDFIEDFAQPLPVAVIAAMVGIPPEDHASLFTWFSRMTAYFELGASRPETLDGMTTTIAEMSDYFDALLDLRRRSPEDDVLTRLLALEEPPFGREWTRATLALLLFAGHESTRATIGNGMLALLTRPDAMKRLRKDPCLLDRAIEEMLRFDGPFMRLDRVASGDVDMRGQQITSGDRVVLILGAANRDPARFPQPDVFDIDRANIDHLAFGHGEHFCLGARLARMELAIGFEALLRQLPLPRLTGEVVWRRHFNHRGLRRMPLTFGSYMIH</sequence>
<evidence type="ECO:0000256" key="6">
    <source>
        <dbReference type="ARBA" id="ARBA00023004"/>
    </source>
</evidence>
<dbReference type="InterPro" id="IPR001128">
    <property type="entry name" value="Cyt_P450"/>
</dbReference>
<dbReference type="GO" id="GO:0016705">
    <property type="term" value="F:oxidoreductase activity, acting on paired donors, with incorporation or reduction of molecular oxygen"/>
    <property type="evidence" value="ECO:0007669"/>
    <property type="project" value="InterPro"/>
</dbReference>
<dbReference type="InterPro" id="IPR017972">
    <property type="entry name" value="Cyt_P450_CS"/>
</dbReference>
<dbReference type="Proteomes" id="UP000515465">
    <property type="component" value="Plasmid p_3"/>
</dbReference>
<dbReference type="FunFam" id="1.10.630.10:FF:000018">
    <property type="entry name" value="Cytochrome P450 monooxygenase"/>
    <property type="match status" value="1"/>
</dbReference>
<evidence type="ECO:0000256" key="9">
    <source>
        <dbReference type="RuleBase" id="RU000461"/>
    </source>
</evidence>
<evidence type="ECO:0000313" key="10">
    <source>
        <dbReference type="EMBL" id="QND61845.1"/>
    </source>
</evidence>
<evidence type="ECO:0000256" key="7">
    <source>
        <dbReference type="ARBA" id="ARBA00023033"/>
    </source>
</evidence>
<evidence type="ECO:0000256" key="4">
    <source>
        <dbReference type="ARBA" id="ARBA00022723"/>
    </source>
</evidence>
<comment type="cofactor">
    <cofactor evidence="1">
        <name>heme</name>
        <dbReference type="ChEBI" id="CHEBI:30413"/>
    </cofactor>
</comment>
<keyword evidence="3 9" id="KW-0349">Heme</keyword>
<evidence type="ECO:0000256" key="3">
    <source>
        <dbReference type="ARBA" id="ARBA00022617"/>
    </source>
</evidence>
<evidence type="ECO:0000256" key="2">
    <source>
        <dbReference type="ARBA" id="ARBA00010617"/>
    </source>
</evidence>